<dbReference type="Pfam" id="PF00586">
    <property type="entry name" value="AIRS"/>
    <property type="match status" value="1"/>
</dbReference>
<evidence type="ECO:0000256" key="9">
    <source>
        <dbReference type="ARBA" id="ARBA00022755"/>
    </source>
</evidence>
<dbReference type="FunFam" id="3.90.650.10:FF:000011">
    <property type="entry name" value="Phosphoribosylformylglycinamidine cyclo-ligase"/>
    <property type="match status" value="1"/>
</dbReference>
<dbReference type="InterPro" id="IPR016188">
    <property type="entry name" value="PurM-like_N"/>
</dbReference>
<dbReference type="GO" id="GO:0006189">
    <property type="term" value="P:'de novo' IMP biosynthetic process"/>
    <property type="evidence" value="ECO:0007669"/>
    <property type="project" value="UniProtKB-UniRule"/>
</dbReference>
<evidence type="ECO:0000259" key="17">
    <source>
        <dbReference type="Pfam" id="PF02769"/>
    </source>
</evidence>
<evidence type="ECO:0000256" key="11">
    <source>
        <dbReference type="ARBA" id="ARBA00031908"/>
    </source>
</evidence>
<keyword evidence="7 15" id="KW-0436">Ligase</keyword>
<comment type="similarity">
    <text evidence="3 15">Belongs to the AIR synthase family.</text>
</comment>
<evidence type="ECO:0000256" key="3">
    <source>
        <dbReference type="ARBA" id="ARBA00010280"/>
    </source>
</evidence>
<evidence type="ECO:0000256" key="12">
    <source>
        <dbReference type="ARBA" id="ARBA00032931"/>
    </source>
</evidence>
<dbReference type="SUPFAM" id="SSF56042">
    <property type="entry name" value="PurM C-terminal domain-like"/>
    <property type="match status" value="1"/>
</dbReference>
<evidence type="ECO:0000256" key="13">
    <source>
        <dbReference type="ARBA" id="ARBA00033093"/>
    </source>
</evidence>
<dbReference type="InterPro" id="IPR036676">
    <property type="entry name" value="PurM-like_C_sf"/>
</dbReference>
<evidence type="ECO:0000256" key="2">
    <source>
        <dbReference type="ARBA" id="ARBA00004686"/>
    </source>
</evidence>
<dbReference type="Gene3D" id="3.90.650.10">
    <property type="entry name" value="PurM-like C-terminal domain"/>
    <property type="match status" value="1"/>
</dbReference>
<proteinExistence type="inferred from homology"/>
<evidence type="ECO:0000256" key="5">
    <source>
        <dbReference type="ARBA" id="ARBA00020367"/>
    </source>
</evidence>
<dbReference type="PANTHER" id="PTHR10520">
    <property type="entry name" value="TRIFUNCTIONAL PURINE BIOSYNTHETIC PROTEIN ADENOSINE-3-RELATED"/>
    <property type="match status" value="1"/>
</dbReference>
<dbReference type="GO" id="GO:0004637">
    <property type="term" value="F:phosphoribosylamine-glycine ligase activity"/>
    <property type="evidence" value="ECO:0007669"/>
    <property type="project" value="TreeGrafter"/>
</dbReference>
<dbReference type="InterPro" id="IPR004733">
    <property type="entry name" value="PurM_cligase"/>
</dbReference>
<evidence type="ECO:0000256" key="4">
    <source>
        <dbReference type="ARBA" id="ARBA00013047"/>
    </source>
</evidence>
<dbReference type="PANTHER" id="PTHR10520:SF12">
    <property type="entry name" value="TRIFUNCTIONAL PURINE BIOSYNTHETIC PROTEIN ADENOSINE-3"/>
    <property type="match status" value="1"/>
</dbReference>
<dbReference type="RefSeq" id="WP_175589773.1">
    <property type="nucleotide sequence ID" value="NZ_JABWGN010000005.1"/>
</dbReference>
<dbReference type="Proteomes" id="UP000586042">
    <property type="component" value="Unassembled WGS sequence"/>
</dbReference>
<keyword evidence="19" id="KW-1185">Reference proteome</keyword>
<evidence type="ECO:0000256" key="1">
    <source>
        <dbReference type="ARBA" id="ARBA00004496"/>
    </source>
</evidence>
<keyword evidence="10 15" id="KW-0067">ATP-binding</keyword>
<organism evidence="18 19">
    <name type="scientific">Nonomuraea montanisoli</name>
    <dbReference type="NCBI Taxonomy" id="2741721"/>
    <lineage>
        <taxon>Bacteria</taxon>
        <taxon>Bacillati</taxon>
        <taxon>Actinomycetota</taxon>
        <taxon>Actinomycetes</taxon>
        <taxon>Streptosporangiales</taxon>
        <taxon>Streptosporangiaceae</taxon>
        <taxon>Nonomuraea</taxon>
    </lineage>
</organism>
<feature type="domain" description="PurM-like N-terminal" evidence="16">
    <location>
        <begin position="48"/>
        <end position="161"/>
    </location>
</feature>
<dbReference type="FunFam" id="3.30.1330.10:FF:000001">
    <property type="entry name" value="Phosphoribosylformylglycinamidine cyclo-ligase"/>
    <property type="match status" value="1"/>
</dbReference>
<gene>
    <name evidence="15" type="primary">purM</name>
    <name evidence="18" type="ORF">HTZ77_12785</name>
</gene>
<comment type="subcellular location">
    <subcellularLocation>
        <location evidence="1 15">Cytoplasm</location>
    </subcellularLocation>
</comment>
<dbReference type="SUPFAM" id="SSF55326">
    <property type="entry name" value="PurM N-terminal domain-like"/>
    <property type="match status" value="1"/>
</dbReference>
<comment type="caution">
    <text evidence="18">The sequence shown here is derived from an EMBL/GenBank/DDBJ whole genome shotgun (WGS) entry which is preliminary data.</text>
</comment>
<evidence type="ECO:0000256" key="15">
    <source>
        <dbReference type="HAMAP-Rule" id="MF_00741"/>
    </source>
</evidence>
<keyword evidence="6 15" id="KW-0963">Cytoplasm</keyword>
<comment type="catalytic activity">
    <reaction evidence="14 15">
        <text>2-formamido-N(1)-(5-O-phospho-beta-D-ribosyl)acetamidine + ATP = 5-amino-1-(5-phospho-beta-D-ribosyl)imidazole + ADP + phosphate + H(+)</text>
        <dbReference type="Rhea" id="RHEA:23032"/>
        <dbReference type="ChEBI" id="CHEBI:15378"/>
        <dbReference type="ChEBI" id="CHEBI:30616"/>
        <dbReference type="ChEBI" id="CHEBI:43474"/>
        <dbReference type="ChEBI" id="CHEBI:137981"/>
        <dbReference type="ChEBI" id="CHEBI:147287"/>
        <dbReference type="ChEBI" id="CHEBI:456216"/>
        <dbReference type="EC" id="6.3.3.1"/>
    </reaction>
</comment>
<evidence type="ECO:0000259" key="16">
    <source>
        <dbReference type="Pfam" id="PF00586"/>
    </source>
</evidence>
<comment type="pathway">
    <text evidence="2 15">Purine metabolism; IMP biosynthesis via de novo pathway; 5-amino-1-(5-phospho-D-ribosyl)imidazole from N(2)-formyl-N(1)-(5-phospho-D-ribosyl)glycinamide: step 2/2.</text>
</comment>
<accession>A0A7Y6I5Y4</accession>
<evidence type="ECO:0000256" key="14">
    <source>
        <dbReference type="ARBA" id="ARBA00049057"/>
    </source>
</evidence>
<keyword evidence="8 15" id="KW-0547">Nucleotide-binding</keyword>
<dbReference type="InterPro" id="IPR010918">
    <property type="entry name" value="PurM-like_C_dom"/>
</dbReference>
<dbReference type="EMBL" id="JABWGN010000005">
    <property type="protein sequence ID" value="NUW32302.1"/>
    <property type="molecule type" value="Genomic_DNA"/>
</dbReference>
<dbReference type="Gene3D" id="3.30.1330.10">
    <property type="entry name" value="PurM-like, N-terminal domain"/>
    <property type="match status" value="1"/>
</dbReference>
<dbReference type="Pfam" id="PF02769">
    <property type="entry name" value="AIRS_C"/>
    <property type="match status" value="1"/>
</dbReference>
<keyword evidence="9 15" id="KW-0658">Purine biosynthesis</keyword>
<evidence type="ECO:0000313" key="19">
    <source>
        <dbReference type="Proteomes" id="UP000586042"/>
    </source>
</evidence>
<dbReference type="GO" id="GO:0046084">
    <property type="term" value="P:adenine biosynthetic process"/>
    <property type="evidence" value="ECO:0007669"/>
    <property type="project" value="TreeGrafter"/>
</dbReference>
<name>A0A7Y6I5Y4_9ACTN</name>
<evidence type="ECO:0000256" key="7">
    <source>
        <dbReference type="ARBA" id="ARBA00022598"/>
    </source>
</evidence>
<reference evidence="18 19" key="1">
    <citation type="submission" date="2020-06" db="EMBL/GenBank/DDBJ databases">
        <title>Nonomuraea sp. SMC257, a novel actinomycete isolated from soil.</title>
        <authorList>
            <person name="Chanama M."/>
        </authorList>
    </citation>
    <scope>NUCLEOTIDE SEQUENCE [LARGE SCALE GENOMIC DNA]</scope>
    <source>
        <strain evidence="18 19">SMC257</strain>
    </source>
</reference>
<protein>
    <recommendedName>
        <fullName evidence="5 15">Phosphoribosylformylglycinamidine cyclo-ligase</fullName>
        <ecNumber evidence="4 15">6.3.3.1</ecNumber>
    </recommendedName>
    <alternativeName>
        <fullName evidence="12 15">AIR synthase</fullName>
    </alternativeName>
    <alternativeName>
        <fullName evidence="13 15">AIRS</fullName>
    </alternativeName>
    <alternativeName>
        <fullName evidence="11 15">Phosphoribosyl-aminoimidazole synthetase</fullName>
    </alternativeName>
</protein>
<feature type="domain" description="PurM-like C-terminal" evidence="17">
    <location>
        <begin position="173"/>
        <end position="336"/>
    </location>
</feature>
<dbReference type="AlphaFoldDB" id="A0A7Y6I5Y4"/>
<dbReference type="GO" id="GO:0005829">
    <property type="term" value="C:cytosol"/>
    <property type="evidence" value="ECO:0007669"/>
    <property type="project" value="TreeGrafter"/>
</dbReference>
<dbReference type="NCBIfam" id="TIGR00878">
    <property type="entry name" value="purM"/>
    <property type="match status" value="1"/>
</dbReference>
<evidence type="ECO:0000256" key="10">
    <source>
        <dbReference type="ARBA" id="ARBA00022840"/>
    </source>
</evidence>
<evidence type="ECO:0000256" key="8">
    <source>
        <dbReference type="ARBA" id="ARBA00022741"/>
    </source>
</evidence>
<dbReference type="UniPathway" id="UPA00074">
    <property type="reaction ID" value="UER00129"/>
</dbReference>
<dbReference type="EC" id="6.3.3.1" evidence="4 15"/>
<dbReference type="GO" id="GO:0004641">
    <property type="term" value="F:phosphoribosylformylglycinamidine cyclo-ligase activity"/>
    <property type="evidence" value="ECO:0007669"/>
    <property type="project" value="UniProtKB-UniRule"/>
</dbReference>
<evidence type="ECO:0000313" key="18">
    <source>
        <dbReference type="EMBL" id="NUW32302.1"/>
    </source>
</evidence>
<dbReference type="GO" id="GO:0005524">
    <property type="term" value="F:ATP binding"/>
    <property type="evidence" value="ECO:0007669"/>
    <property type="project" value="UniProtKB-KW"/>
</dbReference>
<dbReference type="InterPro" id="IPR036921">
    <property type="entry name" value="PurM-like_N_sf"/>
</dbReference>
<dbReference type="HAMAP" id="MF_00741">
    <property type="entry name" value="AIRS"/>
    <property type="match status" value="1"/>
</dbReference>
<evidence type="ECO:0000256" key="6">
    <source>
        <dbReference type="ARBA" id="ARBA00022490"/>
    </source>
</evidence>
<sequence length="341" mass="35668">MTSYEAAGVDIEAGERAVALMKDKVARSRRPEVVDDASGFAGLFDASALLKYERPLLATSTDGVGTKVMIAQRYGKHDTIGIDLVGMVLDDLVVCGAEPLFMTDYIACGKVVPERVAEIVGGIAEGCRLAGAALVGGETAEHPGAMGPDEYDLAGAGTGVVEASAMLGPDRVREGDVVLGLASSGVHSNGYSLVRHVVREAGLSLEAELPELGRPLGEELLEPTRIYSLDCLALARTVEVHAYAHITGGGVEGNLARSLPGHLDALLDRSSWTPPAIFSVLAGHGRIEQKDMDRTFNLGVGMAAIVAPEAADEAVRLLTERGVPAWVLGEVVSGSGQARYR</sequence>
<dbReference type="CDD" id="cd02196">
    <property type="entry name" value="PurM"/>
    <property type="match status" value="1"/>
</dbReference>